<keyword evidence="9" id="KW-0456">Lyase</keyword>
<comment type="similarity">
    <text evidence="4">Belongs to the LeuD family. LeuD type 1 subfamily.</text>
</comment>
<keyword evidence="8" id="KW-0028">Amino-acid biosynthesis</keyword>
<sequence length="206" mass="21805">MNLDTKIATVTGRAISLRGDEIDTDRIIPARFLRCVTFDGLGEQAFRDERFNADGAEKKHPMNESSRAGAGILAVNRNFGCGSSREHAPQALARWGIRAIIGESFADIFAGNCAAIGVPAVTAAASDVAALQSAIEADPKLEISVNLASMTVSYGSSSFPVSMPPSHRSNFLSGSWDTLAELLSHRDEIGRTASRIPYLNQAGGPG</sequence>
<dbReference type="PANTHER" id="PTHR43345">
    <property type="entry name" value="3-ISOPROPYLMALATE DEHYDRATASE SMALL SUBUNIT 2-RELATED-RELATED"/>
    <property type="match status" value="1"/>
</dbReference>
<dbReference type="Gene3D" id="3.20.19.10">
    <property type="entry name" value="Aconitase, domain 4"/>
    <property type="match status" value="1"/>
</dbReference>
<organism evidence="12 13">
    <name type="scientific">Teretinema zuelzerae</name>
    <dbReference type="NCBI Taxonomy" id="156"/>
    <lineage>
        <taxon>Bacteria</taxon>
        <taxon>Pseudomonadati</taxon>
        <taxon>Spirochaetota</taxon>
        <taxon>Spirochaetia</taxon>
        <taxon>Spirochaetales</taxon>
        <taxon>Treponemataceae</taxon>
        <taxon>Teretinema</taxon>
    </lineage>
</organism>
<accession>A0AAE3EHH2</accession>
<dbReference type="PANTHER" id="PTHR43345:SF5">
    <property type="entry name" value="3-ISOPROPYLMALATE DEHYDRATASE SMALL SUBUNIT"/>
    <property type="match status" value="1"/>
</dbReference>
<comment type="subunit">
    <text evidence="5">Heterodimer of LeuC and LeuD.</text>
</comment>
<evidence type="ECO:0000256" key="9">
    <source>
        <dbReference type="ARBA" id="ARBA00023239"/>
    </source>
</evidence>
<dbReference type="Proteomes" id="UP001198163">
    <property type="component" value="Unassembled WGS sequence"/>
</dbReference>
<dbReference type="InterPro" id="IPR033940">
    <property type="entry name" value="IPMI_Swivel"/>
</dbReference>
<comment type="catalytic activity">
    <reaction evidence="1">
        <text>(2R,3S)-3-isopropylmalate = (2S)-2-isopropylmalate</text>
        <dbReference type="Rhea" id="RHEA:32287"/>
        <dbReference type="ChEBI" id="CHEBI:1178"/>
        <dbReference type="ChEBI" id="CHEBI:35121"/>
        <dbReference type="EC" id="4.2.1.33"/>
    </reaction>
</comment>
<evidence type="ECO:0000256" key="1">
    <source>
        <dbReference type="ARBA" id="ARBA00000491"/>
    </source>
</evidence>
<keyword evidence="13" id="KW-1185">Reference proteome</keyword>
<dbReference type="CDD" id="cd01577">
    <property type="entry name" value="IPMI_Swivel"/>
    <property type="match status" value="1"/>
</dbReference>
<dbReference type="InterPro" id="IPR050075">
    <property type="entry name" value="LeuD"/>
</dbReference>
<comment type="pathway">
    <text evidence="3">Amino-acid biosynthesis; L-leucine biosynthesis; L-leucine from 3-methyl-2-oxobutanoate: step 2/4.</text>
</comment>
<evidence type="ECO:0000259" key="11">
    <source>
        <dbReference type="Pfam" id="PF00694"/>
    </source>
</evidence>
<dbReference type="RefSeq" id="WP_230755844.1">
    <property type="nucleotide sequence ID" value="NZ_JAINWA010000003.1"/>
</dbReference>
<feature type="domain" description="Aconitase A/isopropylmalate dehydratase small subunit swivel" evidence="11">
    <location>
        <begin position="8"/>
        <end position="118"/>
    </location>
</feature>
<comment type="caution">
    <text evidence="12">The sequence shown here is derived from an EMBL/GenBank/DDBJ whole genome shotgun (WGS) entry which is preliminary data.</text>
</comment>
<dbReference type="InterPro" id="IPR000573">
    <property type="entry name" value="AconitaseA/IPMdHydase_ssu_swvl"/>
</dbReference>
<evidence type="ECO:0000256" key="5">
    <source>
        <dbReference type="ARBA" id="ARBA00011271"/>
    </source>
</evidence>
<dbReference type="EMBL" id="JAINWA010000003">
    <property type="protein sequence ID" value="MCD1655070.1"/>
    <property type="molecule type" value="Genomic_DNA"/>
</dbReference>
<evidence type="ECO:0000256" key="10">
    <source>
        <dbReference type="ARBA" id="ARBA00023304"/>
    </source>
</evidence>
<dbReference type="EC" id="4.2.1.33" evidence="6"/>
<dbReference type="NCBIfam" id="NF002458">
    <property type="entry name" value="PRK01641.1"/>
    <property type="match status" value="1"/>
</dbReference>
<keyword evidence="7" id="KW-0432">Leucine biosynthesis</keyword>
<name>A0AAE3EHH2_9SPIR</name>
<proteinExistence type="inferred from homology"/>
<evidence type="ECO:0000256" key="7">
    <source>
        <dbReference type="ARBA" id="ARBA00022430"/>
    </source>
</evidence>
<evidence type="ECO:0000313" key="12">
    <source>
        <dbReference type="EMBL" id="MCD1655070.1"/>
    </source>
</evidence>
<evidence type="ECO:0000256" key="8">
    <source>
        <dbReference type="ARBA" id="ARBA00022605"/>
    </source>
</evidence>
<evidence type="ECO:0000256" key="4">
    <source>
        <dbReference type="ARBA" id="ARBA00009845"/>
    </source>
</evidence>
<evidence type="ECO:0000256" key="2">
    <source>
        <dbReference type="ARBA" id="ARBA00002695"/>
    </source>
</evidence>
<dbReference type="Pfam" id="PF00694">
    <property type="entry name" value="Aconitase_C"/>
    <property type="match status" value="1"/>
</dbReference>
<gene>
    <name evidence="12" type="ORF">K7J14_10205</name>
</gene>
<evidence type="ECO:0000256" key="6">
    <source>
        <dbReference type="ARBA" id="ARBA00011998"/>
    </source>
</evidence>
<dbReference type="GO" id="GO:0009098">
    <property type="term" value="P:L-leucine biosynthetic process"/>
    <property type="evidence" value="ECO:0007669"/>
    <property type="project" value="UniProtKB-KW"/>
</dbReference>
<evidence type="ECO:0000256" key="3">
    <source>
        <dbReference type="ARBA" id="ARBA00004729"/>
    </source>
</evidence>
<dbReference type="AlphaFoldDB" id="A0AAE3EHH2"/>
<dbReference type="InterPro" id="IPR015928">
    <property type="entry name" value="Aconitase/3IPM_dehydase_swvl"/>
</dbReference>
<comment type="function">
    <text evidence="2">Catalyzes the isomerization between 2-isopropylmalate and 3-isopropylmalate, via the formation of 2-isopropylmaleate.</text>
</comment>
<protein>
    <recommendedName>
        <fullName evidence="6">3-isopropylmalate dehydratase</fullName>
        <ecNumber evidence="6">4.2.1.33</ecNumber>
    </recommendedName>
</protein>
<evidence type="ECO:0000313" key="13">
    <source>
        <dbReference type="Proteomes" id="UP001198163"/>
    </source>
</evidence>
<dbReference type="SUPFAM" id="SSF52016">
    <property type="entry name" value="LeuD/IlvD-like"/>
    <property type="match status" value="1"/>
</dbReference>
<keyword evidence="10" id="KW-0100">Branched-chain amino acid biosynthesis</keyword>
<reference evidence="12" key="1">
    <citation type="submission" date="2021-08" db="EMBL/GenBank/DDBJ databases">
        <title>Comparative analyses of Brucepasteria parasyntrophica and Teretinema zuelzerae.</title>
        <authorList>
            <person name="Song Y."/>
            <person name="Brune A."/>
        </authorList>
    </citation>
    <scope>NUCLEOTIDE SEQUENCE</scope>
    <source>
        <strain evidence="12">DSM 1903</strain>
    </source>
</reference>
<dbReference type="GO" id="GO:0003861">
    <property type="term" value="F:3-isopropylmalate dehydratase activity"/>
    <property type="evidence" value="ECO:0007669"/>
    <property type="project" value="UniProtKB-EC"/>
</dbReference>